<protein>
    <submittedName>
        <fullName evidence="2">Uncharacterized protein</fullName>
    </submittedName>
</protein>
<dbReference type="RefSeq" id="WP_153538206.1">
    <property type="nucleotide sequence ID" value="NZ_WEGH01000004.1"/>
</dbReference>
<name>A0A7K0C4K9_9ACTN</name>
<evidence type="ECO:0000313" key="2">
    <source>
        <dbReference type="EMBL" id="MQY07754.1"/>
    </source>
</evidence>
<proteinExistence type="predicted"/>
<accession>A0A7K0C4K9</accession>
<dbReference type="EMBL" id="WEGH01000004">
    <property type="protein sequence ID" value="MQY07754.1"/>
    <property type="molecule type" value="Genomic_DNA"/>
</dbReference>
<dbReference type="AlphaFoldDB" id="A0A7K0C4K9"/>
<evidence type="ECO:0000256" key="1">
    <source>
        <dbReference type="SAM" id="MobiDB-lite"/>
    </source>
</evidence>
<keyword evidence="3" id="KW-1185">Reference proteome</keyword>
<sequence length="201" mass="21873">MSACPGPCNRRRSGDEPGRPTEGEPIWCRRCASLVRKRLAELDDLAARTGAALDQRRNGPAERVSGSRSRPSPSSAVDDLDELLHTLLGWEDAYRETRRFAPRPRRGRYAPTLAACIAWLGAHVDGLLVFPGAADFGHEVLSLHRRLSARVAPAAPPRRPCPPCPECDLLTVKYDDTTDTARCRACGWTGVPAPAAGRRAS</sequence>
<dbReference type="OrthoDB" id="3469958at2"/>
<feature type="compositionally biased region" description="Low complexity" evidence="1">
    <location>
        <begin position="66"/>
        <end position="75"/>
    </location>
</feature>
<gene>
    <name evidence="2" type="ORF">ACRB68_58560</name>
</gene>
<reference evidence="2 3" key="1">
    <citation type="submission" date="2019-10" db="EMBL/GenBank/DDBJ databases">
        <title>Actinomadura rubteroloni sp. nov. and Actinomadura macrotermitis sp. nov., isolated from the gut of fungus growing-termite Macrotermes natalensis.</title>
        <authorList>
            <person name="Benndorf R."/>
            <person name="Martin K."/>
            <person name="Kuefner M."/>
            <person name="De Beer W."/>
            <person name="Kaster A.-K."/>
            <person name="Vollmers J."/>
            <person name="Poulsen M."/>
            <person name="Beemelmanns C."/>
        </authorList>
    </citation>
    <scope>NUCLEOTIDE SEQUENCE [LARGE SCALE GENOMIC DNA]</scope>
    <source>
        <strain evidence="2 3">RB68</strain>
    </source>
</reference>
<feature type="compositionally biased region" description="Basic and acidic residues" evidence="1">
    <location>
        <begin position="12"/>
        <end position="22"/>
    </location>
</feature>
<organism evidence="2 3">
    <name type="scientific">Actinomadura macrotermitis</name>
    <dbReference type="NCBI Taxonomy" id="2585200"/>
    <lineage>
        <taxon>Bacteria</taxon>
        <taxon>Bacillati</taxon>
        <taxon>Actinomycetota</taxon>
        <taxon>Actinomycetes</taxon>
        <taxon>Streptosporangiales</taxon>
        <taxon>Thermomonosporaceae</taxon>
        <taxon>Actinomadura</taxon>
    </lineage>
</organism>
<evidence type="ECO:0000313" key="3">
    <source>
        <dbReference type="Proteomes" id="UP000487268"/>
    </source>
</evidence>
<feature type="region of interest" description="Disordered" evidence="1">
    <location>
        <begin position="1"/>
        <end position="24"/>
    </location>
</feature>
<feature type="region of interest" description="Disordered" evidence="1">
    <location>
        <begin position="51"/>
        <end position="77"/>
    </location>
</feature>
<dbReference type="Proteomes" id="UP000487268">
    <property type="component" value="Unassembled WGS sequence"/>
</dbReference>
<comment type="caution">
    <text evidence="2">The sequence shown here is derived from an EMBL/GenBank/DDBJ whole genome shotgun (WGS) entry which is preliminary data.</text>
</comment>